<evidence type="ECO:0000313" key="6">
    <source>
        <dbReference type="Proteomes" id="UP001604277"/>
    </source>
</evidence>
<feature type="compositionally biased region" description="Basic and acidic residues" evidence="4">
    <location>
        <begin position="100"/>
        <end position="116"/>
    </location>
</feature>
<feature type="region of interest" description="Disordered" evidence="4">
    <location>
        <begin position="632"/>
        <end position="702"/>
    </location>
</feature>
<dbReference type="EMBL" id="JBFOLJ010000005">
    <property type="protein sequence ID" value="KAL2538969.1"/>
    <property type="molecule type" value="Genomic_DNA"/>
</dbReference>
<reference evidence="6" key="1">
    <citation type="submission" date="2024-07" db="EMBL/GenBank/DDBJ databases">
        <title>Two chromosome-level genome assemblies of Korean endemic species Abeliophyllum distichum and Forsythia ovata (Oleaceae).</title>
        <authorList>
            <person name="Jang H."/>
        </authorList>
    </citation>
    <scope>NUCLEOTIDE SEQUENCE [LARGE SCALE GENOMIC DNA]</scope>
</reference>
<feature type="compositionally biased region" description="Basic and acidic residues" evidence="4">
    <location>
        <begin position="984"/>
        <end position="1003"/>
    </location>
</feature>
<organism evidence="5 6">
    <name type="scientific">Forsythia ovata</name>
    <dbReference type="NCBI Taxonomy" id="205694"/>
    <lineage>
        <taxon>Eukaryota</taxon>
        <taxon>Viridiplantae</taxon>
        <taxon>Streptophyta</taxon>
        <taxon>Embryophyta</taxon>
        <taxon>Tracheophyta</taxon>
        <taxon>Spermatophyta</taxon>
        <taxon>Magnoliopsida</taxon>
        <taxon>eudicotyledons</taxon>
        <taxon>Gunneridae</taxon>
        <taxon>Pentapetalae</taxon>
        <taxon>asterids</taxon>
        <taxon>lamiids</taxon>
        <taxon>Lamiales</taxon>
        <taxon>Oleaceae</taxon>
        <taxon>Forsythieae</taxon>
        <taxon>Forsythia</taxon>
    </lineage>
</organism>
<dbReference type="InterPro" id="IPR006709">
    <property type="entry name" value="SSU_processome_Utp14"/>
</dbReference>
<comment type="subcellular location">
    <subcellularLocation>
        <location evidence="1">Nucleus</location>
        <location evidence="1">Nucleolus</location>
    </subcellularLocation>
</comment>
<feature type="compositionally biased region" description="Acidic residues" evidence="4">
    <location>
        <begin position="779"/>
        <end position="796"/>
    </location>
</feature>
<feature type="compositionally biased region" description="Basic residues" evidence="4">
    <location>
        <begin position="974"/>
        <end position="983"/>
    </location>
</feature>
<feature type="compositionally biased region" description="Acidic residues" evidence="4">
    <location>
        <begin position="206"/>
        <end position="238"/>
    </location>
</feature>
<feature type="region of interest" description="Disordered" evidence="4">
    <location>
        <begin position="526"/>
        <end position="563"/>
    </location>
</feature>
<evidence type="ECO:0000256" key="1">
    <source>
        <dbReference type="ARBA" id="ARBA00004604"/>
    </source>
</evidence>
<feature type="compositionally biased region" description="Acidic residues" evidence="4">
    <location>
        <begin position="550"/>
        <end position="559"/>
    </location>
</feature>
<dbReference type="GO" id="GO:1990904">
    <property type="term" value="C:ribonucleoprotein complex"/>
    <property type="evidence" value="ECO:0007669"/>
    <property type="project" value="UniProtKB-KW"/>
</dbReference>
<dbReference type="PANTHER" id="PTHR14150">
    <property type="entry name" value="U3 SMALL NUCLEOLAR RNA-ASSOCIATED PROTEIN 14"/>
    <property type="match status" value="1"/>
</dbReference>
<gene>
    <name evidence="5" type="ORF">Fot_20360</name>
</gene>
<evidence type="ECO:0000256" key="2">
    <source>
        <dbReference type="ARBA" id="ARBA00022553"/>
    </source>
</evidence>
<evidence type="ECO:0000313" key="5">
    <source>
        <dbReference type="EMBL" id="KAL2538969.1"/>
    </source>
</evidence>
<evidence type="ECO:0000256" key="4">
    <source>
        <dbReference type="SAM" id="MobiDB-lite"/>
    </source>
</evidence>
<keyword evidence="2" id="KW-0597">Phosphoprotein</keyword>
<dbReference type="AlphaFoldDB" id="A0ABD1VNP0"/>
<feature type="compositionally biased region" description="Basic and acidic residues" evidence="4">
    <location>
        <begin position="125"/>
        <end position="134"/>
    </location>
</feature>
<keyword evidence="5" id="KW-0687">Ribonucleoprotein</keyword>
<feature type="compositionally biased region" description="Basic and acidic residues" evidence="4">
    <location>
        <begin position="656"/>
        <end position="666"/>
    </location>
</feature>
<accession>A0ABD1VNP0</accession>
<dbReference type="Pfam" id="PF04615">
    <property type="entry name" value="Utp14"/>
    <property type="match status" value="1"/>
</dbReference>
<evidence type="ECO:0000256" key="3">
    <source>
        <dbReference type="ARBA" id="ARBA00023242"/>
    </source>
</evidence>
<name>A0ABD1VNP0_9LAMI</name>
<dbReference type="Proteomes" id="UP001604277">
    <property type="component" value="Unassembled WGS sequence"/>
</dbReference>
<feature type="region of interest" description="Disordered" evidence="4">
    <location>
        <begin position="72"/>
        <end position="152"/>
    </location>
</feature>
<proteinExistence type="predicted"/>
<sequence>MREMIESPICRKSAATPGMESGLAVWQQAIQQSPWKSVPRRYKPPAAATCLVATIIDPTTAGQSVSTLAASHTHAGQDTQIILHQTKRLGRGMADKKRKSRDESNHSSKKVREFKNRKINNSSSKKKEKEEDRKNRRRRGPRLPNALQKELNLLNPVVEGGFSNSDEDINFDDTVGNDVYEYEEGVPEEESKRNKRFDPIDNYEYELPEDFEDENVASDEGEVDENEDNQKEDDNEEDEGRHARMLQDITGLPSAAFEGKKKKKDLIISEAYPESEYNPSRDILDGNGRISIQDLLDPLHGKSGYSKLRKSLHRMENKSMPIHAPLPKPDQERLERKAAYEQSKKDISKWEPLVKRNREAPTLYFDEDVDLGFSTVGAIASEFEPRTDFEKKIASLVNDNEVVDAHKKDGARLLELNMISIEDVKDRQDRLARMRGLLFRHEMKAKRIKKIKSKTYHRLLKKDRSKAVEAEMQLDPEAAKDLAMKQEFKRAEERMTLKHKNSSKWAKRILKRGLDVQDEGTRAAISEQLNQHASLTRKMRSMKESSSSDDSSDEDDIDEISAGSDQDIASKLFKKAKEKTLEVLEGDEEVPKSGVLSLPFMVRGLKKRKDAADEEARLALEDYELSLKQLEGKSGEQSHDMGALSGRKVFGVPKKQVQETSKKAKTDNYYGDSDSEIDVEAKEDEDSQHGKSNISVREVNIDPDLLREESEISHDPVFKNFEDIVKVPEPKENYEDAIFASESWKKKQNLSDGNQQTKAANNDVGKSSVPGGPSKYDQTMEEEDDDSDTDSGEEMVDGILSSGTKSTYELPSQEELIRRAFAGDDVEEEFEKDKEAVLNEENPEPEKPVLLPGWGQWTDIQKKKGLPSWMLQEHDIARKKREEALKKRKDAHLNNVIISEKLDKKAEKLHTKTLPYPYTSKEVFEQSIRMPIGPEFNPVTAMGALNRPEVVKRAGVSIKPIQFQDVHLYEKGENHKRKGQKPSKGKDKSRAMKKMNVKEIRAK</sequence>
<keyword evidence="3" id="KW-0539">Nucleus</keyword>
<feature type="region of interest" description="Disordered" evidence="4">
    <location>
        <begin position="969"/>
        <end position="1003"/>
    </location>
</feature>
<dbReference type="PANTHER" id="PTHR14150:SF12">
    <property type="entry name" value="U3 SMALL NUCLEOLAR RNA-ASSOCIATED PROTEIN 14 HOMOLOG A"/>
    <property type="match status" value="1"/>
</dbReference>
<feature type="region of interest" description="Disordered" evidence="4">
    <location>
        <begin position="743"/>
        <end position="808"/>
    </location>
</feature>
<feature type="compositionally biased region" description="Acidic residues" evidence="4">
    <location>
        <begin position="673"/>
        <end position="686"/>
    </location>
</feature>
<keyword evidence="6" id="KW-1185">Reference proteome</keyword>
<dbReference type="GO" id="GO:0005730">
    <property type="term" value="C:nucleolus"/>
    <property type="evidence" value="ECO:0007669"/>
    <property type="project" value="UniProtKB-SubCell"/>
</dbReference>
<feature type="compositionally biased region" description="Polar residues" evidence="4">
    <location>
        <begin position="750"/>
        <end position="760"/>
    </location>
</feature>
<comment type="caution">
    <text evidence="5">The sequence shown here is derived from an EMBL/GenBank/DDBJ whole genome shotgun (WGS) entry which is preliminary data.</text>
</comment>
<feature type="region of interest" description="Disordered" evidence="4">
    <location>
        <begin position="206"/>
        <end position="264"/>
    </location>
</feature>
<feature type="compositionally biased region" description="Polar residues" evidence="4">
    <location>
        <begin position="72"/>
        <end position="83"/>
    </location>
</feature>
<protein>
    <submittedName>
        <fullName evidence="5">U3 ribonucleoprotein (Utp) family protein</fullName>
    </submittedName>
</protein>